<keyword evidence="3" id="KW-0472">Membrane</keyword>
<feature type="compositionally biased region" description="Polar residues" evidence="2">
    <location>
        <begin position="378"/>
        <end position="436"/>
    </location>
</feature>
<feature type="transmembrane region" description="Helical" evidence="3">
    <location>
        <begin position="668"/>
        <end position="690"/>
    </location>
</feature>
<dbReference type="OrthoDB" id="27073at2759"/>
<feature type="coiled-coil region" evidence="1">
    <location>
        <begin position="1459"/>
        <end position="1486"/>
    </location>
</feature>
<feature type="compositionally biased region" description="Basic residues" evidence="2">
    <location>
        <begin position="1899"/>
        <end position="1923"/>
    </location>
</feature>
<reference evidence="4" key="1">
    <citation type="submission" date="2015-04" db="EMBL/GenBank/DDBJ databases">
        <authorList>
            <consortium name="Pathogen Informatics"/>
        </authorList>
    </citation>
    <scope>NUCLEOTIDE SEQUENCE [LARGE SCALE GENOMIC DNA]</scope>
    <source>
        <strain evidence="4">8A</strain>
    </source>
</reference>
<sequence>MRRNSTIKNARLLSQSEEIPCISNQINATESIANLSDDTIPLKTEIQTFMNDTYNEFEFYLQDGKITNSTEKCQKVSTYIDWRGMDYVNLLLSKKKNYNISCLVEDWNKKQNSFETHILTETNSTCNIGKFHYCPLLNKNNNCTIPYENKDLPISTSLTYNELNEDIYFNNKTQIIEQRQHKFHNVTYGISDYYFNAYDKDRSKLNCAKWSMYIYKRGKLYVNMMTNEINSDEPYVQDSINTWNTFSGNLEAYTLDQTSNQCNMTELIHKIKGRESSNNPYDLAWVHSDNNINGSNQTSGVATPLPDNLQSINGIHNVSYNVAATNSTDNNTGIFSSLNNNKTTNTPLSITIKPSTADDQSALQAITTTSSKVITQSNLLSTDTTPQNNSYTIESSPSDSTISTKGSSVSDNTHFSENSTKPTVSIQPSPDSTTFFETEHGLSPTKNINETNENCTTSRSLNKSLPNADSYTSSPAIIASPSTNDSESHLTDNTIHSPTSPNVSKISSTFPTSLSPSEATSSSNDTTSFPYSSTPHTTVPTPKNKTEFFTNKSIFSNNTTAHSVTPSKSLSFPVANPPPSTIIDSPITHSGIASLETNNPITQNLQNTPASFIQDRQIIPLNTTQNSTIGNNVIAIPSSTAFLNKSTLQPPMKNNNEVTPTVKPTGNVLITIAPIGIILLGIILLLILIYRCTPIGSWLRNRRSKKKKVKKKIKKISKEPILMSSDLKNEPINSGKYSLLHQENHLPLCEISFESEQNLKYRQTKKFKKSEYKHTGEIVELSMLKNELPIKEDKLNEGDPKNEIEEDELDVNKCTNKIRKKKSIKNGLAKDSVHVVGYCWNNTLNDEEINVKTENSMYEKEIKNSDNQMSIKSEVCNWNTRKNAYIITLLEHKKEEWQLIKNEFLRICIEVFEKDEKTTYLKESGNNLIKEREEGNSIIVTEKNSSILDKWKKEEWFINLKKEWKNEEEKLLEYLEEYEIENLTVEGISNLMLEKKKKAWRKWLEKQKEHLNEYKKQDWFMKLLDEYEKVGIYKNIMDEKIEKISVKIQENEINNEIDKDEMKKKLTQKMLIDIYMMVLEECKKEELEREKDELFKTNTERLGIQRNLDEEVNILKNIEEERSWNCLLEKKKEDIEKWKREKWFVELMLEWNDNEQKYLEELNKKMLEKKNQERLTNIALERQKILWKKHWDDIRKKWIENDNKEEWFTKLVDEVESKENEYRSEITKKNIEKKEENIERFEPIVEINRKGKEKIRKYEKGYLEDTDEKINSIMMKKKLMWKTIVEIHMIVLEECKKEEWMLNRGKFLESCLEEFKKEEKEKYPKIIENDLVMISKGEDDISSIMIEKQKRLWKKWVERNNSMLKKWKREEWFINLKKEWENEQKSYGETINESEIIQINAGENLMLEKQKKIWKQWLKKQRMWFIEHSEDKWFNDLLDEYKKEEEYEKELTISDVKKIKEIHKNIKELEQEKSEEIEKSRKKKKLIQKVLIEIHMMVLEECKKEEMKEEIEGFFNIIRNEMKIQENLHEELNILEKIKEERNWNSLLEKKKEDIEIWKREKWFVELMLEWKYNEQKNIEELSNKMLEKKNEERITNIALERQKIILKKHWEDIRKKWIESDNKEEWFTKLVDEVESKENEYRSEITKKNIEKKEENTERFEPIVEINRKGKEKIRKYEKTHLEDIDENINSIINKKKIKWKTIVEIHMIVLEECKKEEWFLNRGNFLEACLEEFKKEEKEKYPKIIENDLVMISKREDDISSIMIEKQKLVWKKWLDRNKSMLKKWKKEEWFINLKKEWLQEQEKYKEVTNELEIEEIRVGKNPMLEKQKRIWKQWLKKQRMWFIEHSEDKWFNDLLAEYEKEECKEGTTKINARKVKDFHENMQELERDENNEMRKSSKKKKKKNIKKNTKKKKNKNKKGKNKCDKRSK</sequence>
<feature type="compositionally biased region" description="Low complexity" evidence="2">
    <location>
        <begin position="511"/>
        <end position="523"/>
    </location>
</feature>
<proteinExistence type="predicted"/>
<comment type="caution">
    <text evidence="4">The sequence shown here is derived from an EMBL/GenBank/DDBJ whole genome shotgun (WGS) entry which is preliminary data.</text>
</comment>
<accession>A0A1J1GPQ5</accession>
<evidence type="ECO:0000256" key="1">
    <source>
        <dbReference type="SAM" id="Coils"/>
    </source>
</evidence>
<feature type="compositionally biased region" description="Polar residues" evidence="2">
    <location>
        <begin position="444"/>
        <end position="510"/>
    </location>
</feature>
<evidence type="ECO:0000313" key="5">
    <source>
        <dbReference type="Proteomes" id="UP000220797"/>
    </source>
</evidence>
<name>A0A1J1GPQ5_PLAGA</name>
<keyword evidence="3" id="KW-1133">Transmembrane helix</keyword>
<protein>
    <submittedName>
        <fullName evidence="4">Surface-associated interspersed protein (SURFIN)</fullName>
    </submittedName>
</protein>
<gene>
    <name evidence="4" type="ORF">PGAL8A_00179400</name>
</gene>
<evidence type="ECO:0000256" key="2">
    <source>
        <dbReference type="SAM" id="MobiDB-lite"/>
    </source>
</evidence>
<keyword evidence="1" id="KW-0175">Coiled coil</keyword>
<dbReference type="GeneID" id="39730321"/>
<feature type="compositionally biased region" description="Basic and acidic residues" evidence="2">
    <location>
        <begin position="1884"/>
        <end position="1898"/>
    </location>
</feature>
<evidence type="ECO:0000256" key="3">
    <source>
        <dbReference type="SAM" id="Phobius"/>
    </source>
</evidence>
<dbReference type="Proteomes" id="UP000220797">
    <property type="component" value="Unassembled WGS sequence"/>
</dbReference>
<feature type="compositionally biased region" description="Polar residues" evidence="2">
    <location>
        <begin position="524"/>
        <end position="543"/>
    </location>
</feature>
<evidence type="ECO:0000313" key="4">
    <source>
        <dbReference type="EMBL" id="CRG94405.1"/>
    </source>
</evidence>
<keyword evidence="3" id="KW-0812">Transmembrane</keyword>
<keyword evidence="5" id="KW-1185">Reference proteome</keyword>
<organism evidence="4 5">
    <name type="scientific">Plasmodium gallinaceum</name>
    <dbReference type="NCBI Taxonomy" id="5849"/>
    <lineage>
        <taxon>Eukaryota</taxon>
        <taxon>Sar</taxon>
        <taxon>Alveolata</taxon>
        <taxon>Apicomplexa</taxon>
        <taxon>Aconoidasida</taxon>
        <taxon>Haemosporida</taxon>
        <taxon>Plasmodiidae</taxon>
        <taxon>Plasmodium</taxon>
        <taxon>Plasmodium (Haemamoeba)</taxon>
    </lineage>
</organism>
<dbReference type="RefSeq" id="XP_028527226.1">
    <property type="nucleotide sequence ID" value="XM_028670478.1"/>
</dbReference>
<feature type="region of interest" description="Disordered" evidence="2">
    <location>
        <begin position="378"/>
        <end position="543"/>
    </location>
</feature>
<dbReference type="VEuPathDB" id="PlasmoDB:PGAL8A_00179400"/>
<feature type="region of interest" description="Disordered" evidence="2">
    <location>
        <begin position="1884"/>
        <end position="1931"/>
    </location>
</feature>
<dbReference type="EMBL" id="CVMV01000023">
    <property type="protein sequence ID" value="CRG94405.1"/>
    <property type="molecule type" value="Genomic_DNA"/>
</dbReference>